<dbReference type="FunFam" id="3.90.190.10:FF:000035">
    <property type="entry name" value="Tyrosine phosphatase, putative"/>
    <property type="match status" value="1"/>
</dbReference>
<keyword evidence="3" id="KW-0378">Hydrolase</keyword>
<evidence type="ECO:0000256" key="1">
    <source>
        <dbReference type="ARBA" id="ARBA00004496"/>
    </source>
</evidence>
<proteinExistence type="predicted"/>
<dbReference type="InterPro" id="IPR029021">
    <property type="entry name" value="Prot-tyrosine_phosphatase-like"/>
</dbReference>
<dbReference type="Pfam" id="PF03162">
    <property type="entry name" value="Y_phosphatase2"/>
    <property type="match status" value="1"/>
</dbReference>
<organism evidence="4 5">
    <name type="scientific">Papiliotrema laurentii</name>
    <name type="common">Cryptococcus laurentii</name>
    <dbReference type="NCBI Taxonomy" id="5418"/>
    <lineage>
        <taxon>Eukaryota</taxon>
        <taxon>Fungi</taxon>
        <taxon>Dikarya</taxon>
        <taxon>Basidiomycota</taxon>
        <taxon>Agaricomycotina</taxon>
        <taxon>Tremellomycetes</taxon>
        <taxon>Tremellales</taxon>
        <taxon>Rhynchogastremaceae</taxon>
        <taxon>Papiliotrema</taxon>
    </lineage>
</organism>
<dbReference type="PANTHER" id="PTHR31126">
    <property type="entry name" value="TYROSINE-PROTEIN PHOSPHATASE"/>
    <property type="match status" value="1"/>
</dbReference>
<comment type="subcellular location">
    <subcellularLocation>
        <location evidence="1">Cytoplasm</location>
    </subcellularLocation>
</comment>
<dbReference type="Gene3D" id="3.90.190.10">
    <property type="entry name" value="Protein tyrosine phosphatase superfamily"/>
    <property type="match status" value="1"/>
</dbReference>
<accession>A0AAD9L7X9</accession>
<comment type="caution">
    <text evidence="4">The sequence shown here is derived from an EMBL/GenBank/DDBJ whole genome shotgun (WGS) entry which is preliminary data.</text>
</comment>
<protein>
    <submittedName>
        <fullName evidence="4">Cytoplasm protein</fullName>
    </submittedName>
</protein>
<dbReference type="PRINTS" id="PR01911">
    <property type="entry name" value="PFDSPHPHTASE"/>
</dbReference>
<dbReference type="Proteomes" id="UP001182556">
    <property type="component" value="Unassembled WGS sequence"/>
</dbReference>
<dbReference type="PANTHER" id="PTHR31126:SF74">
    <property type="entry name" value="TYROSINE-PROTEIN PHOSPHATASE-LIKE PROTEIN OCA2"/>
    <property type="match status" value="1"/>
</dbReference>
<evidence type="ECO:0000256" key="3">
    <source>
        <dbReference type="ARBA" id="ARBA00022801"/>
    </source>
</evidence>
<dbReference type="GO" id="GO:0005737">
    <property type="term" value="C:cytoplasm"/>
    <property type="evidence" value="ECO:0007669"/>
    <property type="project" value="UniProtKB-SubCell"/>
</dbReference>
<evidence type="ECO:0000313" key="4">
    <source>
        <dbReference type="EMBL" id="KAK1926570.1"/>
    </source>
</evidence>
<evidence type="ECO:0000313" key="5">
    <source>
        <dbReference type="Proteomes" id="UP001182556"/>
    </source>
</evidence>
<dbReference type="SUPFAM" id="SSF52799">
    <property type="entry name" value="(Phosphotyrosine protein) phosphatases II"/>
    <property type="match status" value="1"/>
</dbReference>
<dbReference type="EMBL" id="JAODAN010000002">
    <property type="protein sequence ID" value="KAK1926570.1"/>
    <property type="molecule type" value="Genomic_DNA"/>
</dbReference>
<name>A0AAD9L7X9_PAPLA</name>
<dbReference type="InterPro" id="IPR020428">
    <property type="entry name" value="PFA-DSPs"/>
</dbReference>
<dbReference type="InterPro" id="IPR004861">
    <property type="entry name" value="Siw14-like"/>
</dbReference>
<gene>
    <name evidence="4" type="ORF">DB88DRAFT_172571</name>
</gene>
<dbReference type="AlphaFoldDB" id="A0AAD9L7X9"/>
<sequence length="188" mass="20581">MTMVRFADHEGKRLLPPVVPPINFSLVAPGVYRSGHPNRKNSSFLRTLKLKGVMYVEGSEEYRKDGKDFVESEGVQLHRFDLSAHTDLFTPSGREVLHAALSVILDTRNHPLLIHDDSGKSTCTLICSLIRRMQGWSLTGIFAEGDMFAGPAGGSEGGGVGEAGREFIALFDPREVMVDPASKPSWAN</sequence>
<reference evidence="4" key="1">
    <citation type="submission" date="2023-02" db="EMBL/GenBank/DDBJ databases">
        <title>Identification and recombinant expression of a fungal hydrolase from Papiliotrema laurentii that hydrolyzes apple cutin and clears colloidal polyester polyurethane.</title>
        <authorList>
            <consortium name="DOE Joint Genome Institute"/>
            <person name="Roman V.A."/>
            <person name="Bojanowski C."/>
            <person name="Crable B.R."/>
            <person name="Wagner D.N."/>
            <person name="Hung C.S."/>
            <person name="Nadeau L.J."/>
            <person name="Schratz L."/>
            <person name="Haridas S."/>
            <person name="Pangilinan J."/>
            <person name="Lipzen A."/>
            <person name="Na H."/>
            <person name="Yan M."/>
            <person name="Ng V."/>
            <person name="Grigoriev I.V."/>
            <person name="Spatafora J.W."/>
            <person name="Barlow D."/>
            <person name="Biffinger J."/>
            <person name="Kelley-Loughnane N."/>
            <person name="Varaljay V.A."/>
            <person name="Crookes-Goodson W.J."/>
        </authorList>
    </citation>
    <scope>NUCLEOTIDE SEQUENCE</scope>
    <source>
        <strain evidence="4">5307AH</strain>
    </source>
</reference>
<dbReference type="GO" id="GO:0016791">
    <property type="term" value="F:phosphatase activity"/>
    <property type="evidence" value="ECO:0007669"/>
    <property type="project" value="InterPro"/>
</dbReference>
<keyword evidence="5" id="KW-1185">Reference proteome</keyword>
<keyword evidence="2" id="KW-0963">Cytoplasm</keyword>
<evidence type="ECO:0000256" key="2">
    <source>
        <dbReference type="ARBA" id="ARBA00022490"/>
    </source>
</evidence>
<dbReference type="GO" id="GO:0052840">
    <property type="term" value="F:inositol diphosphate tetrakisphosphate diphosphatase activity"/>
    <property type="evidence" value="ECO:0007669"/>
    <property type="project" value="TreeGrafter"/>
</dbReference>